<evidence type="ECO:0000313" key="1">
    <source>
        <dbReference type="EMBL" id="WNM59615.1"/>
    </source>
</evidence>
<organism evidence="1 2">
    <name type="scientific">Candidatus Nitrospira allomarina</name>
    <dbReference type="NCBI Taxonomy" id="3020900"/>
    <lineage>
        <taxon>Bacteria</taxon>
        <taxon>Pseudomonadati</taxon>
        <taxon>Nitrospirota</taxon>
        <taxon>Nitrospiria</taxon>
        <taxon>Nitrospirales</taxon>
        <taxon>Nitrospiraceae</taxon>
        <taxon>Nitrospira</taxon>
    </lineage>
</organism>
<sequence>MLSKIKLCLHAIQRWGFSFLMGIGSMGICPVSAEVLLATDFESGTLSDWTVFSTSNGTLGGKGFPVVALCDYGNPVSPSYCLQVQVGQLHFAPTHDVQQGGGIGLTTMTNAGLIQLSARVGVTYHSPDYKRNLNGGLFEWVVDDQVIADLDVGPMEDGGTVQHHFIGKVPVTAGRHTIQLRVTRPFQSGAGKPSPVQFIDDVMVELLSQP</sequence>
<accession>A0AA96GGF4</accession>
<protein>
    <submittedName>
        <fullName evidence="1">Uncharacterized protein</fullName>
    </submittedName>
</protein>
<dbReference type="Proteomes" id="UP001302719">
    <property type="component" value="Chromosome"/>
</dbReference>
<dbReference type="EMBL" id="CP116967">
    <property type="protein sequence ID" value="WNM59615.1"/>
    <property type="molecule type" value="Genomic_DNA"/>
</dbReference>
<name>A0AA96GGF4_9BACT</name>
<evidence type="ECO:0000313" key="2">
    <source>
        <dbReference type="Proteomes" id="UP001302719"/>
    </source>
</evidence>
<dbReference type="AlphaFoldDB" id="A0AA96GGF4"/>
<proteinExistence type="predicted"/>
<dbReference type="RefSeq" id="WP_312646396.1">
    <property type="nucleotide sequence ID" value="NZ_CP116967.1"/>
</dbReference>
<keyword evidence="2" id="KW-1185">Reference proteome</keyword>
<dbReference type="KEGG" id="nall:PP769_07640"/>
<gene>
    <name evidence="1" type="ORF">PP769_07640</name>
</gene>
<reference evidence="1 2" key="1">
    <citation type="submission" date="2023-01" db="EMBL/GenBank/DDBJ databases">
        <title>Cultivation and genomic characterization of new, ubiquitous marine nitrite-oxidizing bacteria from the Nitrospirales.</title>
        <authorList>
            <person name="Mueller A.J."/>
            <person name="Daebeler A."/>
            <person name="Herbold C.W."/>
            <person name="Kirkegaard R.H."/>
            <person name="Daims H."/>
        </authorList>
    </citation>
    <scope>NUCLEOTIDE SEQUENCE [LARGE SCALE GENOMIC DNA]</scope>
    <source>
        <strain evidence="1 2">VA</strain>
    </source>
</reference>